<evidence type="ECO:0000313" key="3">
    <source>
        <dbReference type="EMBL" id="NMO21862.1"/>
    </source>
</evidence>
<feature type="transmembrane region" description="Helical" evidence="2">
    <location>
        <begin position="233"/>
        <end position="251"/>
    </location>
</feature>
<evidence type="ECO:0000256" key="1">
    <source>
        <dbReference type="SAM" id="MobiDB-lite"/>
    </source>
</evidence>
<sequence>MRCPECGEASNGRLKYCENCGAKMPASPEQLTGPRPAVRSSRPGRKASSEPAYAEEILEEVEERSRPYAVGNAPELPPEDKTDPGDSRPAYDGPRWLASVPAHSPTVAGVGVLGLALVLSILPFFSSAGVVGSGLALVACVLLVARELREAGEAPGFTEVVPESLLRPEAAALGTAVLAALAVRVLRLDIVSLLWLVGAGLVVHDQWRKVLGGPDGVVERWFEPRELLQMPRVAALGGVAACLLTLFAPWATVSTGLDVLPANAPVPQGLPQLRVINAPRPTDDVLYSRGGDIASLSGWDLPASEVVELALLAMLALLALRPEVARPAWARFVPAGCVALALVWAAVNMRLAVGPIAFVIGLGAVGFVAAMQLREGPPPSPSEYEYEE</sequence>
<accession>A0A848LWC9</accession>
<reference evidence="3 4" key="1">
    <citation type="submission" date="2020-04" db="EMBL/GenBank/DDBJ databases">
        <title>Draft genome of Pyxidicoccus fallax type strain.</title>
        <authorList>
            <person name="Whitworth D.E."/>
        </authorList>
    </citation>
    <scope>NUCLEOTIDE SEQUENCE [LARGE SCALE GENOMIC DNA]</scope>
    <source>
        <strain evidence="3 4">DSM 14698</strain>
    </source>
</reference>
<gene>
    <name evidence="3" type="ORF">HG543_44475</name>
</gene>
<dbReference type="RefSeq" id="WP_169351031.1">
    <property type="nucleotide sequence ID" value="NZ_JABBJJ010000359.1"/>
</dbReference>
<feature type="transmembrane region" description="Helical" evidence="2">
    <location>
        <begin position="353"/>
        <end position="373"/>
    </location>
</feature>
<feature type="region of interest" description="Disordered" evidence="1">
    <location>
        <begin position="23"/>
        <end position="93"/>
    </location>
</feature>
<keyword evidence="4" id="KW-1185">Reference proteome</keyword>
<feature type="transmembrane region" description="Helical" evidence="2">
    <location>
        <begin position="112"/>
        <end position="145"/>
    </location>
</feature>
<dbReference type="AlphaFoldDB" id="A0A848LWC9"/>
<dbReference type="Proteomes" id="UP000518300">
    <property type="component" value="Unassembled WGS sequence"/>
</dbReference>
<organism evidence="3 4">
    <name type="scientific">Pyxidicoccus fallax</name>
    <dbReference type="NCBI Taxonomy" id="394095"/>
    <lineage>
        <taxon>Bacteria</taxon>
        <taxon>Pseudomonadati</taxon>
        <taxon>Myxococcota</taxon>
        <taxon>Myxococcia</taxon>
        <taxon>Myxococcales</taxon>
        <taxon>Cystobacterineae</taxon>
        <taxon>Myxococcaceae</taxon>
        <taxon>Pyxidicoccus</taxon>
    </lineage>
</organism>
<keyword evidence="2" id="KW-0472">Membrane</keyword>
<keyword evidence="2" id="KW-0812">Transmembrane</keyword>
<proteinExistence type="predicted"/>
<protein>
    <submittedName>
        <fullName evidence="3">Zinc ribbon domain-containing protein</fullName>
    </submittedName>
</protein>
<evidence type="ECO:0000313" key="4">
    <source>
        <dbReference type="Proteomes" id="UP000518300"/>
    </source>
</evidence>
<keyword evidence="2" id="KW-1133">Transmembrane helix</keyword>
<dbReference type="EMBL" id="JABBJJ010000359">
    <property type="protein sequence ID" value="NMO21862.1"/>
    <property type="molecule type" value="Genomic_DNA"/>
</dbReference>
<feature type="transmembrane region" description="Helical" evidence="2">
    <location>
        <begin position="328"/>
        <end position="347"/>
    </location>
</feature>
<name>A0A848LWC9_9BACT</name>
<evidence type="ECO:0000256" key="2">
    <source>
        <dbReference type="SAM" id="Phobius"/>
    </source>
</evidence>
<comment type="caution">
    <text evidence="3">The sequence shown here is derived from an EMBL/GenBank/DDBJ whole genome shotgun (WGS) entry which is preliminary data.</text>
</comment>